<dbReference type="OrthoDB" id="67445at2759"/>
<keyword evidence="7" id="KW-1185">Reference proteome</keyword>
<dbReference type="Gene3D" id="3.30.420.40">
    <property type="match status" value="2"/>
</dbReference>
<evidence type="ECO:0000313" key="6">
    <source>
        <dbReference type="EMBL" id="EEC48141.1"/>
    </source>
</evidence>
<dbReference type="HOGENOM" id="CLU_020352_0_0_1"/>
<dbReference type="Pfam" id="PF00871">
    <property type="entry name" value="Acetate_kinase"/>
    <property type="match status" value="1"/>
</dbReference>
<dbReference type="EMBL" id="CM000612">
    <property type="protein sequence ID" value="EEC48141.1"/>
    <property type="molecule type" value="Genomic_DNA"/>
</dbReference>
<dbReference type="AlphaFoldDB" id="B7G0U3"/>
<proteinExistence type="inferred from homology"/>
<dbReference type="GeneID" id="7201507"/>
<dbReference type="InterPro" id="IPR004372">
    <property type="entry name" value="Ac/propionate_kinase"/>
</dbReference>
<dbReference type="PROSITE" id="PS01075">
    <property type="entry name" value="ACETATE_KINASE_1"/>
    <property type="match status" value="1"/>
</dbReference>
<dbReference type="SUPFAM" id="SSF53067">
    <property type="entry name" value="Actin-like ATPase domain"/>
    <property type="match status" value="2"/>
</dbReference>
<dbReference type="PaxDb" id="2850-Phatr36256"/>
<feature type="active site" description="Proton donor/acceptor" evidence="5">
    <location>
        <position position="144"/>
    </location>
</feature>
<dbReference type="KEGG" id="pti:PHATRDRAFT_36256"/>
<dbReference type="RefSeq" id="XP_002180733.1">
    <property type="nucleotide sequence ID" value="XM_002180697.1"/>
</dbReference>
<dbReference type="InterPro" id="IPR000890">
    <property type="entry name" value="Aliphatic_acid_kin_short-chain"/>
</dbReference>
<feature type="binding site" evidence="5">
    <location>
        <position position="8"/>
    </location>
    <ligand>
        <name>Mg(2+)</name>
        <dbReference type="ChEBI" id="CHEBI:18420"/>
    </ligand>
</feature>
<dbReference type="HAMAP" id="MF_00020">
    <property type="entry name" value="Acetate_kinase"/>
    <property type="match status" value="1"/>
</dbReference>
<feature type="binding site" evidence="5">
    <location>
        <position position="386"/>
    </location>
    <ligand>
        <name>Mg(2+)</name>
        <dbReference type="ChEBI" id="CHEBI:18420"/>
    </ligand>
</feature>
<evidence type="ECO:0000256" key="4">
    <source>
        <dbReference type="ARBA" id="ARBA00022840"/>
    </source>
</evidence>
<keyword evidence="3 5" id="KW-0418">Kinase</keyword>
<dbReference type="OMA" id="HKYVSQR"/>
<keyword evidence="5" id="KW-0460">Magnesium</keyword>
<gene>
    <name evidence="6" type="ORF">PHATRDRAFT_36256</name>
</gene>
<evidence type="ECO:0000256" key="1">
    <source>
        <dbReference type="ARBA" id="ARBA00022679"/>
    </source>
</evidence>
<dbReference type="PIRSF" id="PIRSF000722">
    <property type="entry name" value="Acetate_prop_kin"/>
    <property type="match status" value="1"/>
</dbReference>
<dbReference type="NCBIfam" id="TIGR00016">
    <property type="entry name" value="ackA"/>
    <property type="match status" value="1"/>
</dbReference>
<feature type="binding site" evidence="5">
    <location>
        <position position="87"/>
    </location>
    <ligand>
        <name>substrate</name>
    </ligand>
</feature>
<comment type="similarity">
    <text evidence="5">Belongs to the acetokinase family.</text>
</comment>
<feature type="site" description="Transition state stabilizer" evidence="5">
    <location>
        <position position="238"/>
    </location>
</feature>
<feature type="binding site" evidence="5">
    <location>
        <begin position="205"/>
        <end position="209"/>
    </location>
    <ligand>
        <name>ATP</name>
        <dbReference type="ChEBI" id="CHEBI:30616"/>
    </ligand>
</feature>
<dbReference type="Proteomes" id="UP000000759">
    <property type="component" value="Chromosome 9"/>
</dbReference>
<dbReference type="InterPro" id="IPR023865">
    <property type="entry name" value="Aliphatic_acid_kinase_CS"/>
</dbReference>
<dbReference type="STRING" id="556484.B7G0U3"/>
<evidence type="ECO:0000256" key="5">
    <source>
        <dbReference type="HAMAP-Rule" id="MF_03131"/>
    </source>
</evidence>
<dbReference type="PRINTS" id="PR00471">
    <property type="entry name" value="ACETATEKNASE"/>
</dbReference>
<comment type="cofactor">
    <cofactor evidence="5">
        <name>Mg(2+)</name>
        <dbReference type="ChEBI" id="CHEBI:18420"/>
    </cofactor>
</comment>
<keyword evidence="1 5" id="KW-0808">Transferase</keyword>
<dbReference type="GO" id="GO:0008776">
    <property type="term" value="F:acetate kinase activity"/>
    <property type="evidence" value="ECO:0007669"/>
    <property type="project" value="UniProtKB-UniRule"/>
</dbReference>
<keyword evidence="5" id="KW-0479">Metal-binding</keyword>
<evidence type="ECO:0000256" key="2">
    <source>
        <dbReference type="ARBA" id="ARBA00022741"/>
    </source>
</evidence>
<reference evidence="6 7" key="1">
    <citation type="journal article" date="2008" name="Nature">
        <title>The Phaeodactylum genome reveals the evolutionary history of diatom genomes.</title>
        <authorList>
            <person name="Bowler C."/>
            <person name="Allen A.E."/>
            <person name="Badger J.H."/>
            <person name="Grimwood J."/>
            <person name="Jabbari K."/>
            <person name="Kuo A."/>
            <person name="Maheswari U."/>
            <person name="Martens C."/>
            <person name="Maumus F."/>
            <person name="Otillar R.P."/>
            <person name="Rayko E."/>
            <person name="Salamov A."/>
            <person name="Vandepoele K."/>
            <person name="Beszteri B."/>
            <person name="Gruber A."/>
            <person name="Heijde M."/>
            <person name="Katinka M."/>
            <person name="Mock T."/>
            <person name="Valentin K."/>
            <person name="Verret F."/>
            <person name="Berges J.A."/>
            <person name="Brownlee C."/>
            <person name="Cadoret J.P."/>
            <person name="Chiovitti A."/>
            <person name="Choi C.J."/>
            <person name="Coesel S."/>
            <person name="De Martino A."/>
            <person name="Detter J.C."/>
            <person name="Durkin C."/>
            <person name="Falciatore A."/>
            <person name="Fournet J."/>
            <person name="Haruta M."/>
            <person name="Huysman M.J."/>
            <person name="Jenkins B.D."/>
            <person name="Jiroutova K."/>
            <person name="Jorgensen R.E."/>
            <person name="Joubert Y."/>
            <person name="Kaplan A."/>
            <person name="Kroger N."/>
            <person name="Kroth P.G."/>
            <person name="La Roche J."/>
            <person name="Lindquist E."/>
            <person name="Lommer M."/>
            <person name="Martin-Jezequel V."/>
            <person name="Lopez P.J."/>
            <person name="Lucas S."/>
            <person name="Mangogna M."/>
            <person name="McGinnis K."/>
            <person name="Medlin L.K."/>
            <person name="Montsant A."/>
            <person name="Oudot-Le Secq M.P."/>
            <person name="Napoli C."/>
            <person name="Obornik M."/>
            <person name="Parker M.S."/>
            <person name="Petit J.L."/>
            <person name="Porcel B.M."/>
            <person name="Poulsen N."/>
            <person name="Robison M."/>
            <person name="Rychlewski L."/>
            <person name="Rynearson T.A."/>
            <person name="Schmutz J."/>
            <person name="Shapiro H."/>
            <person name="Siaut M."/>
            <person name="Stanley M."/>
            <person name="Sussman M.R."/>
            <person name="Taylor A.R."/>
            <person name="Vardi A."/>
            <person name="von Dassow P."/>
            <person name="Vyverman W."/>
            <person name="Willis A."/>
            <person name="Wyrwicz L.S."/>
            <person name="Rokhsar D.S."/>
            <person name="Weissenbach J."/>
            <person name="Armbrust E.V."/>
            <person name="Green B.R."/>
            <person name="Van de Peer Y."/>
            <person name="Grigoriev I.V."/>
        </authorList>
    </citation>
    <scope>NUCLEOTIDE SEQUENCE [LARGE SCALE GENOMIC DNA]</scope>
    <source>
        <strain evidence="6 7">CCAP 1055/1</strain>
    </source>
</reference>
<dbReference type="GO" id="GO:0006085">
    <property type="term" value="P:acetyl-CoA biosynthetic process"/>
    <property type="evidence" value="ECO:0007669"/>
    <property type="project" value="UniProtKB-UniRule"/>
</dbReference>
<dbReference type="PANTHER" id="PTHR21060">
    <property type="entry name" value="ACETATE KINASE"/>
    <property type="match status" value="1"/>
</dbReference>
<dbReference type="PANTHER" id="PTHR21060:SF15">
    <property type="entry name" value="ACETATE KINASE-RELATED"/>
    <property type="match status" value="1"/>
</dbReference>
<evidence type="ECO:0000313" key="7">
    <source>
        <dbReference type="Proteomes" id="UP000000759"/>
    </source>
</evidence>
<comment type="caution">
    <text evidence="5">Lacks conserved residue(s) required for the propagation of feature annotation.</text>
</comment>
<dbReference type="GO" id="GO:0006083">
    <property type="term" value="P:acetate metabolic process"/>
    <property type="evidence" value="ECO:0007669"/>
    <property type="project" value="TreeGrafter"/>
</dbReference>
<protein>
    <recommendedName>
        <fullName evidence="5">Probable acetate kinase</fullName>
        <ecNumber evidence="5">2.7.2.1</ecNumber>
    </recommendedName>
    <alternativeName>
        <fullName evidence="5">Acetokinase</fullName>
    </alternativeName>
</protein>
<dbReference type="GO" id="GO:0000287">
    <property type="term" value="F:magnesium ion binding"/>
    <property type="evidence" value="ECO:0007669"/>
    <property type="project" value="UniProtKB-UniRule"/>
</dbReference>
<dbReference type="InParanoid" id="B7G0U3"/>
<feature type="site" description="Transition state stabilizer" evidence="5">
    <location>
        <position position="175"/>
    </location>
</feature>
<keyword evidence="4 5" id="KW-0067">ATP-binding</keyword>
<comment type="catalytic activity">
    <reaction evidence="5">
        <text>acetate + ATP = acetyl phosphate + ADP</text>
        <dbReference type="Rhea" id="RHEA:11352"/>
        <dbReference type="ChEBI" id="CHEBI:22191"/>
        <dbReference type="ChEBI" id="CHEBI:30089"/>
        <dbReference type="ChEBI" id="CHEBI:30616"/>
        <dbReference type="ChEBI" id="CHEBI:456216"/>
        <dbReference type="EC" id="2.7.2.1"/>
    </reaction>
</comment>
<dbReference type="eggNOG" id="ENOG502QSJJ">
    <property type="taxonomic scope" value="Eukaryota"/>
</dbReference>
<dbReference type="InterPro" id="IPR043129">
    <property type="entry name" value="ATPase_NBD"/>
</dbReference>
<dbReference type="GO" id="GO:0005524">
    <property type="term" value="F:ATP binding"/>
    <property type="evidence" value="ECO:0007669"/>
    <property type="project" value="UniProtKB-KW"/>
</dbReference>
<reference evidence="7" key="2">
    <citation type="submission" date="2008-08" db="EMBL/GenBank/DDBJ databases">
        <authorList>
            <consortium name="Diatom Consortium"/>
            <person name="Grigoriev I."/>
            <person name="Grimwood J."/>
            <person name="Kuo A."/>
            <person name="Otillar R.P."/>
            <person name="Salamov A."/>
            <person name="Detter J.C."/>
            <person name="Lindquist E."/>
            <person name="Shapiro H."/>
            <person name="Lucas S."/>
            <person name="Glavina del Rio T."/>
            <person name="Pitluck S."/>
            <person name="Rokhsar D."/>
            <person name="Bowler C."/>
        </authorList>
    </citation>
    <scope>GENOME REANNOTATION</scope>
    <source>
        <strain evidence="7">CCAP 1055/1</strain>
    </source>
</reference>
<evidence type="ECO:0000256" key="3">
    <source>
        <dbReference type="ARBA" id="ARBA00022777"/>
    </source>
</evidence>
<dbReference type="UniPathway" id="UPA00340">
    <property type="reaction ID" value="UER00458"/>
</dbReference>
<comment type="pathway">
    <text evidence="5">Metabolic intermediate biosynthesis; acetyl-CoA biosynthesis; acetyl-CoA from acetate: step 1/2.</text>
</comment>
<name>B7G0U3_PHATC</name>
<accession>B7G0U3</accession>
<sequence>MQCFIVVNAGSSSLKLAILEEEKQLAGFSAEHLNSKESKITAFVSPSYKDTKYIANLNYEESLRQIFEIIKAEKKEVLRRITAVGHRIVHGGEHFTQAVVVDKAVMEKIDALSHLAPLHNPNSLTAIKQCRRELPNIPNIAVFDTSFHHSLPAKSSTYPLPKAYRDAGIRKYGFHGTSVEFVADKAAKILRTRKESQSYNIIVCHLGSGASVTAVSGQKSVETSMGFSPLAGLMMSTRSGSVDPAIVSYAVENLGKSADEVLLDLNKNSGLKGMMQGAERSMVRLLEKKREGDQDAMLAVEMFVYRLAQYIAASAVAFQGCLDALVFTAGIGRNSAHIRRRCLEQLKPLISIEITNDLNAENGKTTNGVLSPLDVWPVCLVVESNEELAIAKKCDHVLSDL</sequence>
<keyword evidence="2 5" id="KW-0547">Nucleotide-binding</keyword>
<dbReference type="EC" id="2.7.2.1" evidence="5"/>
<organism evidence="6 7">
    <name type="scientific">Phaeodactylum tricornutum (strain CCAP 1055/1)</name>
    <dbReference type="NCBI Taxonomy" id="556484"/>
    <lineage>
        <taxon>Eukaryota</taxon>
        <taxon>Sar</taxon>
        <taxon>Stramenopiles</taxon>
        <taxon>Ochrophyta</taxon>
        <taxon>Bacillariophyta</taxon>
        <taxon>Bacillariophyceae</taxon>
        <taxon>Bacillariophycidae</taxon>
        <taxon>Naviculales</taxon>
        <taxon>Phaeodactylaceae</taxon>
        <taxon>Phaeodactylum</taxon>
    </lineage>
</organism>
<feature type="binding site" evidence="5">
    <location>
        <position position="15"/>
    </location>
    <ligand>
        <name>ATP</name>
        <dbReference type="ChEBI" id="CHEBI:30616"/>
    </ligand>
</feature>